<dbReference type="InterPro" id="IPR017937">
    <property type="entry name" value="Thioredoxin_CS"/>
</dbReference>
<proteinExistence type="predicted"/>
<reference evidence="3" key="1">
    <citation type="journal article" date="2021" name="PeerJ">
        <title>Extensive microbial diversity within the chicken gut microbiome revealed by metagenomics and culture.</title>
        <authorList>
            <person name="Gilroy R."/>
            <person name="Ravi A."/>
            <person name="Getino M."/>
            <person name="Pursley I."/>
            <person name="Horton D.L."/>
            <person name="Alikhan N.F."/>
            <person name="Baker D."/>
            <person name="Gharbi K."/>
            <person name="Hall N."/>
            <person name="Watson M."/>
            <person name="Adriaenssens E.M."/>
            <person name="Foster-Nyarko E."/>
            <person name="Jarju S."/>
            <person name="Secka A."/>
            <person name="Antonio M."/>
            <person name="Oren A."/>
            <person name="Chaudhuri R.R."/>
            <person name="La Ragione R."/>
            <person name="Hildebrand F."/>
            <person name="Pallen M.J."/>
        </authorList>
    </citation>
    <scope>NUCLEOTIDE SEQUENCE</scope>
    <source>
        <strain evidence="3">CHK183-5548</strain>
    </source>
</reference>
<feature type="signal peptide" evidence="1">
    <location>
        <begin position="1"/>
        <end position="21"/>
    </location>
</feature>
<keyword evidence="1" id="KW-0732">Signal</keyword>
<feature type="domain" description="Thioredoxin" evidence="2">
    <location>
        <begin position="35"/>
        <end position="186"/>
    </location>
</feature>
<dbReference type="InterPro" id="IPR013766">
    <property type="entry name" value="Thioredoxin_domain"/>
</dbReference>
<reference evidence="3" key="2">
    <citation type="submission" date="2021-04" db="EMBL/GenBank/DDBJ databases">
        <authorList>
            <person name="Gilroy R."/>
        </authorList>
    </citation>
    <scope>NUCLEOTIDE SEQUENCE</scope>
    <source>
        <strain evidence="3">CHK183-5548</strain>
    </source>
</reference>
<evidence type="ECO:0000313" key="4">
    <source>
        <dbReference type="Proteomes" id="UP000823883"/>
    </source>
</evidence>
<comment type="caution">
    <text evidence="3">The sequence shown here is derived from an EMBL/GenBank/DDBJ whole genome shotgun (WGS) entry which is preliminary data.</text>
</comment>
<sequence>MRNVWKTAAVIGLGIVMTAAAACGQSSGAGEGSSGRQVTVFEDFTAQDLDGNTVDESIFEGYDVTMINLWGTFCGPCLQEMPDLGELADEYADKGVQIVGICTDAVNGDGEVLPDVVETAKEDIEDTGADYLHIVPTGEIFTDLLPRVSGVPTTIFVDAKGQQIGLADMGAKDKDTWIQVIEEKMADVSQEES</sequence>
<evidence type="ECO:0000259" key="2">
    <source>
        <dbReference type="PROSITE" id="PS51352"/>
    </source>
</evidence>
<dbReference type="AlphaFoldDB" id="A0A9D2PCS5"/>
<dbReference type="EMBL" id="DWWL01000046">
    <property type="protein sequence ID" value="HJC47824.1"/>
    <property type="molecule type" value="Genomic_DNA"/>
</dbReference>
<dbReference type="CDD" id="cd02966">
    <property type="entry name" value="TlpA_like_family"/>
    <property type="match status" value="1"/>
</dbReference>
<evidence type="ECO:0000256" key="1">
    <source>
        <dbReference type="SAM" id="SignalP"/>
    </source>
</evidence>
<dbReference type="PANTHER" id="PTHR42852">
    <property type="entry name" value="THIOL:DISULFIDE INTERCHANGE PROTEIN DSBE"/>
    <property type="match status" value="1"/>
</dbReference>
<gene>
    <name evidence="3" type="ORF">IAA04_07215</name>
</gene>
<accession>A0A9D2PCS5</accession>
<name>A0A9D2PCS5_9FIRM</name>
<dbReference type="Pfam" id="PF00578">
    <property type="entry name" value="AhpC-TSA"/>
    <property type="match status" value="1"/>
</dbReference>
<dbReference type="Proteomes" id="UP000823883">
    <property type="component" value="Unassembled WGS sequence"/>
</dbReference>
<dbReference type="InterPro" id="IPR036249">
    <property type="entry name" value="Thioredoxin-like_sf"/>
</dbReference>
<dbReference type="SUPFAM" id="SSF52833">
    <property type="entry name" value="Thioredoxin-like"/>
    <property type="match status" value="1"/>
</dbReference>
<dbReference type="PROSITE" id="PS51257">
    <property type="entry name" value="PROKAR_LIPOPROTEIN"/>
    <property type="match status" value="1"/>
</dbReference>
<dbReference type="PROSITE" id="PS00194">
    <property type="entry name" value="THIOREDOXIN_1"/>
    <property type="match status" value="1"/>
</dbReference>
<organism evidence="3 4">
    <name type="scientific">Candidatus Lachnoclostridium pullistercoris</name>
    <dbReference type="NCBI Taxonomy" id="2838632"/>
    <lineage>
        <taxon>Bacteria</taxon>
        <taxon>Bacillati</taxon>
        <taxon>Bacillota</taxon>
        <taxon>Clostridia</taxon>
        <taxon>Lachnospirales</taxon>
        <taxon>Lachnospiraceae</taxon>
    </lineage>
</organism>
<protein>
    <submittedName>
        <fullName evidence="3">TlpA family protein disulfide reductase</fullName>
    </submittedName>
</protein>
<dbReference type="Gene3D" id="3.40.30.10">
    <property type="entry name" value="Glutaredoxin"/>
    <property type="match status" value="1"/>
</dbReference>
<feature type="chain" id="PRO_5038693374" evidence="1">
    <location>
        <begin position="22"/>
        <end position="193"/>
    </location>
</feature>
<dbReference type="InterPro" id="IPR000866">
    <property type="entry name" value="AhpC/TSA"/>
</dbReference>
<dbReference type="GO" id="GO:0016491">
    <property type="term" value="F:oxidoreductase activity"/>
    <property type="evidence" value="ECO:0007669"/>
    <property type="project" value="InterPro"/>
</dbReference>
<evidence type="ECO:0000313" key="3">
    <source>
        <dbReference type="EMBL" id="HJC47824.1"/>
    </source>
</evidence>
<dbReference type="PANTHER" id="PTHR42852:SF13">
    <property type="entry name" value="PROTEIN DIPZ"/>
    <property type="match status" value="1"/>
</dbReference>
<dbReference type="PROSITE" id="PS51352">
    <property type="entry name" value="THIOREDOXIN_2"/>
    <property type="match status" value="1"/>
</dbReference>
<dbReference type="InterPro" id="IPR050553">
    <property type="entry name" value="Thioredoxin_ResA/DsbE_sf"/>
</dbReference>
<dbReference type="GO" id="GO:0016209">
    <property type="term" value="F:antioxidant activity"/>
    <property type="evidence" value="ECO:0007669"/>
    <property type="project" value="InterPro"/>
</dbReference>